<dbReference type="SUPFAM" id="SSF158499">
    <property type="entry name" value="DnaD domain-like"/>
    <property type="match status" value="1"/>
</dbReference>
<dbReference type="InterPro" id="IPR006343">
    <property type="entry name" value="DnaB/C_C"/>
</dbReference>
<feature type="domain" description="DnaB/C C-terminal" evidence="2">
    <location>
        <begin position="106"/>
        <end position="174"/>
    </location>
</feature>
<name>A0A6N8FH95_9BACI</name>
<comment type="caution">
    <text evidence="3">The sequence shown here is derived from an EMBL/GenBank/DDBJ whole genome shotgun (WGS) entry which is preliminary data.</text>
</comment>
<protein>
    <submittedName>
        <fullName evidence="3">DnaD domain protein</fullName>
    </submittedName>
</protein>
<dbReference type="Pfam" id="PF07261">
    <property type="entry name" value="DnaB_2"/>
    <property type="match status" value="1"/>
</dbReference>
<dbReference type="PANTHER" id="PTHR37293:SF5">
    <property type="entry name" value="DNA REPLICATION PROTEIN"/>
    <property type="match status" value="1"/>
</dbReference>
<dbReference type="PANTHER" id="PTHR37293">
    <property type="entry name" value="PHAGE REPLICATION PROTEIN-RELATED"/>
    <property type="match status" value="1"/>
</dbReference>
<dbReference type="RefSeq" id="WP_155667127.1">
    <property type="nucleotide sequence ID" value="NZ_WOCA01000002.1"/>
</dbReference>
<evidence type="ECO:0000313" key="4">
    <source>
        <dbReference type="Proteomes" id="UP000469125"/>
    </source>
</evidence>
<evidence type="ECO:0000256" key="1">
    <source>
        <dbReference type="ARBA" id="ARBA00093462"/>
    </source>
</evidence>
<gene>
    <name evidence="3" type="ORF">GMD78_03355</name>
</gene>
<dbReference type="Gene3D" id="1.10.10.630">
    <property type="entry name" value="DnaD domain-like"/>
    <property type="match status" value="1"/>
</dbReference>
<keyword evidence="4" id="KW-1185">Reference proteome</keyword>
<dbReference type="NCBIfam" id="TIGR01446">
    <property type="entry name" value="DnaD_dom"/>
    <property type="match status" value="1"/>
</dbReference>
<evidence type="ECO:0000259" key="2">
    <source>
        <dbReference type="Pfam" id="PF07261"/>
    </source>
</evidence>
<dbReference type="EMBL" id="WOCA01000002">
    <property type="protein sequence ID" value="MUK87437.1"/>
    <property type="molecule type" value="Genomic_DNA"/>
</dbReference>
<dbReference type="Proteomes" id="UP000469125">
    <property type="component" value="Unassembled WGS sequence"/>
</dbReference>
<reference evidence="3 4" key="1">
    <citation type="submission" date="2019-11" db="EMBL/GenBank/DDBJ databases">
        <authorList>
            <person name="Li X."/>
        </authorList>
    </citation>
    <scope>NUCLEOTIDE SEQUENCE [LARGE SCALE GENOMIC DNA]</scope>
    <source>
        <strain evidence="3 4">L9</strain>
    </source>
</reference>
<accession>A0A6N8FH95</accession>
<dbReference type="InterPro" id="IPR053162">
    <property type="entry name" value="DnaD"/>
</dbReference>
<dbReference type="InterPro" id="IPR034829">
    <property type="entry name" value="DnaD-like_sf"/>
</dbReference>
<proteinExistence type="inferred from homology"/>
<sequence>MEFTVAAPVLRLKTGLTESSFKRARIELKEKGYIYWRSRGANQAPAYRIIGLAFGGEQGGTIALDEQRNQSVNHHMDQQMNRHTSSLIKQNHTKQNNRNHITDAVTFYQDNFGDIREFVLEELLKWIEAVGEELVLEAMKRALENNKGNWGYVQAILKAWLQKGLHSLDAVREEEVAFWNQKKQTASRSGRNRLSNSKEIVPDWFRERKDKEREKRRIQDSVKFDENGEDVEALLARFKKEGSVGGGRRGSYEG</sequence>
<comment type="similarity">
    <text evidence="1">Belongs to the DnaB/DnaD family.</text>
</comment>
<dbReference type="AlphaFoldDB" id="A0A6N8FH95"/>
<organism evidence="3 4">
    <name type="scientific">Ornithinibacillus caprae</name>
    <dbReference type="NCBI Taxonomy" id="2678566"/>
    <lineage>
        <taxon>Bacteria</taxon>
        <taxon>Bacillati</taxon>
        <taxon>Bacillota</taxon>
        <taxon>Bacilli</taxon>
        <taxon>Bacillales</taxon>
        <taxon>Bacillaceae</taxon>
        <taxon>Ornithinibacillus</taxon>
    </lineage>
</organism>
<evidence type="ECO:0000313" key="3">
    <source>
        <dbReference type="EMBL" id="MUK87437.1"/>
    </source>
</evidence>